<proteinExistence type="predicted"/>
<evidence type="ECO:0000256" key="1">
    <source>
        <dbReference type="SAM" id="SignalP"/>
    </source>
</evidence>
<dbReference type="PROSITE" id="PS50222">
    <property type="entry name" value="EF_HAND_2"/>
    <property type="match status" value="1"/>
</dbReference>
<organism evidence="3 4">
    <name type="scientific">Stenotrophomonas aracearum</name>
    <dbReference type="NCBI Taxonomy" id="3003272"/>
    <lineage>
        <taxon>Bacteria</taxon>
        <taxon>Pseudomonadati</taxon>
        <taxon>Pseudomonadota</taxon>
        <taxon>Gammaproteobacteria</taxon>
        <taxon>Lysobacterales</taxon>
        <taxon>Lysobacteraceae</taxon>
        <taxon>Stenotrophomonas</taxon>
    </lineage>
</organism>
<feature type="domain" description="EF-hand" evidence="2">
    <location>
        <begin position="26"/>
        <end position="61"/>
    </location>
</feature>
<keyword evidence="1" id="KW-0732">Signal</keyword>
<dbReference type="InterPro" id="IPR011992">
    <property type="entry name" value="EF-hand-dom_pair"/>
</dbReference>
<dbReference type="Proteomes" id="UP001305421">
    <property type="component" value="Chromosome"/>
</dbReference>
<dbReference type="EMBL" id="CP115543">
    <property type="protein sequence ID" value="WNH47372.1"/>
    <property type="molecule type" value="Genomic_DNA"/>
</dbReference>
<dbReference type="Gene3D" id="1.10.238.10">
    <property type="entry name" value="EF-hand"/>
    <property type="match status" value="2"/>
</dbReference>
<dbReference type="InterPro" id="IPR018247">
    <property type="entry name" value="EF_Hand_1_Ca_BS"/>
</dbReference>
<dbReference type="RefSeq" id="WP_311182156.1">
    <property type="nucleotide sequence ID" value="NZ_CP115543.1"/>
</dbReference>
<sequence>MNQLVSTLACSLVLCLGVAASAQAQKVGDTAAQRFAALDKNGDGRVSDDEYDGAALFRLLDGDRNYKVTVEDIQEVVGPDRDGQLTAADRIRVADLNGDGELTEEEVSRVADMRFQSLDVDHDNNLTFAEFQSGFWRP</sequence>
<keyword evidence="4" id="KW-1185">Reference proteome</keyword>
<evidence type="ECO:0000313" key="3">
    <source>
        <dbReference type="EMBL" id="WNH47372.1"/>
    </source>
</evidence>
<name>A0ABY9Y944_9GAMM</name>
<evidence type="ECO:0000313" key="4">
    <source>
        <dbReference type="Proteomes" id="UP001305421"/>
    </source>
</evidence>
<evidence type="ECO:0000259" key="2">
    <source>
        <dbReference type="PROSITE" id="PS50222"/>
    </source>
</evidence>
<gene>
    <name evidence="3" type="ORF">PDM28_11735</name>
</gene>
<dbReference type="PROSITE" id="PS00018">
    <property type="entry name" value="EF_HAND_1"/>
    <property type="match status" value="3"/>
</dbReference>
<dbReference type="Pfam" id="PF13202">
    <property type="entry name" value="EF-hand_5"/>
    <property type="match status" value="3"/>
</dbReference>
<feature type="signal peptide" evidence="1">
    <location>
        <begin position="1"/>
        <end position="24"/>
    </location>
</feature>
<dbReference type="InterPro" id="IPR002048">
    <property type="entry name" value="EF_hand_dom"/>
</dbReference>
<reference evidence="3 4" key="1">
    <citation type="submission" date="2022-12" db="EMBL/GenBank/DDBJ databases">
        <title>Two new species, Stenotrophomonas aracearum and Stenotrophomonas oahuensis, isolated from Anthurium (Araceae family) in Hawaii.</title>
        <authorList>
            <person name="Chunag S.C."/>
            <person name="Dobhal S."/>
            <person name="Alvarez A."/>
            <person name="Arif M."/>
        </authorList>
    </citation>
    <scope>NUCLEOTIDE SEQUENCE [LARGE SCALE GENOMIC DNA]</scope>
    <source>
        <strain evidence="3 4">A5588</strain>
    </source>
</reference>
<dbReference type="SUPFAM" id="SSF47473">
    <property type="entry name" value="EF-hand"/>
    <property type="match status" value="1"/>
</dbReference>
<accession>A0ABY9Y944</accession>
<protein>
    <recommendedName>
        <fullName evidence="2">EF-hand domain-containing protein</fullName>
    </recommendedName>
</protein>
<feature type="chain" id="PRO_5047274360" description="EF-hand domain-containing protein" evidence="1">
    <location>
        <begin position="25"/>
        <end position="138"/>
    </location>
</feature>